<dbReference type="eggNOG" id="COG0062">
    <property type="taxonomic scope" value="Bacteria"/>
</dbReference>
<evidence type="ECO:0000256" key="14">
    <source>
        <dbReference type="ARBA" id="ARBA00025153"/>
    </source>
</evidence>
<sequence length="472" mass="51159">MQRLYRNCYAMDRKCYEEYGLTEDLLMEHAAEGMARQIRERFDAGARVLIAAGPGNNGADGITLARLLQGRYDVRLSLPLGAKSAMAKLQLERARKVGVPLAEAVEAAECIVDALFGAGLSRPLSEEITALVERLNDLEGFKLACDIPTGLDERGVPSPVAFRADLTVTMGALKEALYLDAAKEYVGRIECVDLGVERLLYEEESTTYLLEESDFLPPLRRDRPSAHKGSFGHAAVFCGEKEGAGILAGSAAARFGAGLTTLVIHEKLSAPPAFLMLSTTVPPRATALAIGMGLGEYFEEELLEKEVVDSSLPVVLDADAFAKPELLQIVHQENREVVITPHPAEFARLWKYLMKEELSVEEIQENRFELARRFSARFPRIVLLLKGANPIIAHLGELYVNPLGTVALAKGGSGDVLSGLIVALLAQGYEALDAAIQGSLALALAARSYEGADYSMLPTDLIERLGSLSSEE</sequence>
<dbReference type="KEGG" id="nsa:Nitsa_0245"/>
<evidence type="ECO:0000256" key="19">
    <source>
        <dbReference type="PIRNR" id="PIRNR017184"/>
    </source>
</evidence>
<dbReference type="STRING" id="749222.Nitsa_0245"/>
<dbReference type="CDD" id="cd01171">
    <property type="entry name" value="YXKO-related"/>
    <property type="match status" value="1"/>
</dbReference>
<keyword evidence="11 18" id="KW-0413">Isomerase</keyword>
<dbReference type="RefSeq" id="WP_013553214.1">
    <property type="nucleotide sequence ID" value="NC_014935.1"/>
</dbReference>
<dbReference type="GO" id="GO:0016301">
    <property type="term" value="F:kinase activity"/>
    <property type="evidence" value="ECO:0007669"/>
    <property type="project" value="UniProtKB-KW"/>
</dbReference>
<feature type="binding site" evidence="17">
    <location>
        <position position="414"/>
    </location>
    <ligand>
        <name>AMP</name>
        <dbReference type="ChEBI" id="CHEBI:456215"/>
    </ligand>
</feature>
<accession>E6WZ67</accession>
<comment type="catalytic activity">
    <reaction evidence="16 17 19">
        <text>(6S)-NADPHX + ADP = AMP + phosphate + NADPH + H(+)</text>
        <dbReference type="Rhea" id="RHEA:32235"/>
        <dbReference type="ChEBI" id="CHEBI:15378"/>
        <dbReference type="ChEBI" id="CHEBI:43474"/>
        <dbReference type="ChEBI" id="CHEBI:57783"/>
        <dbReference type="ChEBI" id="CHEBI:64076"/>
        <dbReference type="ChEBI" id="CHEBI:456215"/>
        <dbReference type="ChEBI" id="CHEBI:456216"/>
        <dbReference type="EC" id="4.2.1.136"/>
    </reaction>
</comment>
<evidence type="ECO:0000256" key="17">
    <source>
        <dbReference type="HAMAP-Rule" id="MF_01965"/>
    </source>
</evidence>
<feature type="binding site" evidence="18">
    <location>
        <position position="113"/>
    </location>
    <ligand>
        <name>K(+)</name>
        <dbReference type="ChEBI" id="CHEBI:29103"/>
    </ligand>
</feature>
<evidence type="ECO:0000256" key="4">
    <source>
        <dbReference type="ARBA" id="ARBA00009524"/>
    </source>
</evidence>
<name>E6WZ67_NITSE</name>
<keyword evidence="23" id="KW-1185">Reference proteome</keyword>
<dbReference type="SUPFAM" id="SSF64153">
    <property type="entry name" value="YjeF N-terminal domain-like"/>
    <property type="match status" value="1"/>
</dbReference>
<dbReference type="InterPro" id="IPR036652">
    <property type="entry name" value="YjeF_N_dom_sf"/>
</dbReference>
<evidence type="ECO:0000256" key="16">
    <source>
        <dbReference type="ARBA" id="ARBA00049209"/>
    </source>
</evidence>
<dbReference type="PANTHER" id="PTHR12592:SF0">
    <property type="entry name" value="ATP-DEPENDENT (S)-NAD(P)H-HYDRATE DEHYDRATASE"/>
    <property type="match status" value="1"/>
</dbReference>
<evidence type="ECO:0000256" key="7">
    <source>
        <dbReference type="ARBA" id="ARBA00022840"/>
    </source>
</evidence>
<dbReference type="EMBL" id="CP002452">
    <property type="protein sequence ID" value="ADV45517.1"/>
    <property type="molecule type" value="Genomic_DNA"/>
</dbReference>
<dbReference type="InterPro" id="IPR004443">
    <property type="entry name" value="YjeF_N_dom"/>
</dbReference>
<evidence type="ECO:0000256" key="9">
    <source>
        <dbReference type="ARBA" id="ARBA00022958"/>
    </source>
</evidence>
<protein>
    <recommendedName>
        <fullName evidence="19">Bifunctional NAD(P)H-hydrate repair enzyme</fullName>
    </recommendedName>
    <alternativeName>
        <fullName evidence="19">Nicotinamide nucleotide repair protein</fullName>
    </alternativeName>
    <domain>
        <recommendedName>
            <fullName evidence="19">ADP-dependent (S)-NAD(P)H-hydrate dehydratase</fullName>
            <ecNumber evidence="19">4.2.1.136</ecNumber>
        </recommendedName>
        <alternativeName>
            <fullName evidence="19">ADP-dependent NAD(P)HX dehydratase</fullName>
        </alternativeName>
    </domain>
    <domain>
        <recommendedName>
            <fullName evidence="19">NAD(P)H-hydrate epimerase</fullName>
            <ecNumber evidence="19">5.1.99.6</ecNumber>
        </recommendedName>
    </domain>
</protein>
<dbReference type="SUPFAM" id="SSF53613">
    <property type="entry name" value="Ribokinase-like"/>
    <property type="match status" value="1"/>
</dbReference>
<dbReference type="InterPro" id="IPR000631">
    <property type="entry name" value="CARKD"/>
</dbReference>
<comment type="similarity">
    <text evidence="17">Belongs to the NnrD/CARKD family.</text>
</comment>
<feature type="binding site" evidence="18">
    <location>
        <position position="146"/>
    </location>
    <ligand>
        <name>(6S)-NADPHX</name>
        <dbReference type="ChEBI" id="CHEBI:64076"/>
    </ligand>
</feature>
<evidence type="ECO:0000259" key="20">
    <source>
        <dbReference type="PROSITE" id="PS51383"/>
    </source>
</evidence>
<feature type="domain" description="YjeF C-terminal" evidence="20">
    <location>
        <begin position="211"/>
        <end position="472"/>
    </location>
</feature>
<dbReference type="GO" id="GO:0052855">
    <property type="term" value="F:ADP-dependent NAD(P)H-hydrate dehydratase activity"/>
    <property type="evidence" value="ECO:0007669"/>
    <property type="project" value="UniProtKB-UniRule"/>
</dbReference>
<evidence type="ECO:0000259" key="21">
    <source>
        <dbReference type="PROSITE" id="PS51385"/>
    </source>
</evidence>
<evidence type="ECO:0000256" key="2">
    <source>
        <dbReference type="ARBA" id="ARBA00000909"/>
    </source>
</evidence>
<feature type="binding site" evidence="18">
    <location>
        <position position="57"/>
    </location>
    <ligand>
        <name>K(+)</name>
        <dbReference type="ChEBI" id="CHEBI:29103"/>
    </ligand>
</feature>
<dbReference type="HOGENOM" id="CLU_024853_4_2_7"/>
<evidence type="ECO:0000256" key="3">
    <source>
        <dbReference type="ARBA" id="ARBA00006001"/>
    </source>
</evidence>
<comment type="similarity">
    <text evidence="18">Belongs to the NnrE/AIBP family.</text>
</comment>
<dbReference type="InterPro" id="IPR030677">
    <property type="entry name" value="Nnr"/>
</dbReference>
<comment type="subunit">
    <text evidence="17">Homotetramer.</text>
</comment>
<evidence type="ECO:0000256" key="18">
    <source>
        <dbReference type="HAMAP-Rule" id="MF_01966"/>
    </source>
</evidence>
<dbReference type="NCBIfam" id="TIGR00196">
    <property type="entry name" value="yjeF_cterm"/>
    <property type="match status" value="1"/>
</dbReference>
<evidence type="ECO:0000256" key="1">
    <source>
        <dbReference type="ARBA" id="ARBA00000013"/>
    </source>
</evidence>
<evidence type="ECO:0000313" key="22">
    <source>
        <dbReference type="EMBL" id="ADV45517.1"/>
    </source>
</evidence>
<dbReference type="PROSITE" id="PS01050">
    <property type="entry name" value="YJEF_C_2"/>
    <property type="match status" value="1"/>
</dbReference>
<keyword evidence="7 17" id="KW-0067">ATP-binding</keyword>
<dbReference type="Pfam" id="PF03853">
    <property type="entry name" value="YjeF_N"/>
    <property type="match status" value="1"/>
</dbReference>
<dbReference type="EC" id="5.1.99.6" evidence="19"/>
<keyword evidence="22" id="KW-0808">Transferase</keyword>
<dbReference type="eggNOG" id="COG0063">
    <property type="taxonomic scope" value="Bacteria"/>
</dbReference>
<dbReference type="Proteomes" id="UP000008633">
    <property type="component" value="Chromosome"/>
</dbReference>
<keyword evidence="22" id="KW-0418">Kinase</keyword>
<dbReference type="HAMAP" id="MF_01966">
    <property type="entry name" value="NADHX_epimerase"/>
    <property type="match status" value="1"/>
</dbReference>
<keyword evidence="5 18" id="KW-0479">Metal-binding</keyword>
<feature type="binding site" evidence="18">
    <location>
        <position position="149"/>
    </location>
    <ligand>
        <name>K(+)</name>
        <dbReference type="ChEBI" id="CHEBI:29103"/>
    </ligand>
</feature>
<evidence type="ECO:0000256" key="6">
    <source>
        <dbReference type="ARBA" id="ARBA00022741"/>
    </source>
</evidence>
<keyword evidence="13" id="KW-0511">Multifunctional enzyme</keyword>
<keyword evidence="12 17" id="KW-0456">Lyase</keyword>
<reference evidence="23" key="2">
    <citation type="submission" date="2011-01" db="EMBL/GenBank/DDBJ databases">
        <title>The complete genome of Nitratifractor salsuginis DSM 16511.</title>
        <authorList>
            <consortium name="US DOE Joint Genome Institute (JGI-PGF)"/>
            <person name="Lucas S."/>
            <person name="Copeland A."/>
            <person name="Lapidus A."/>
            <person name="Bruce D."/>
            <person name="Goodwin L."/>
            <person name="Pitluck S."/>
            <person name="Kyrpides N."/>
            <person name="Mavromatis K."/>
            <person name="Ivanova N."/>
            <person name="Mikhailova N."/>
            <person name="Zeytun A."/>
            <person name="Detter J.C."/>
            <person name="Tapia R."/>
            <person name="Han C."/>
            <person name="Land M."/>
            <person name="Hauser L."/>
            <person name="Markowitz V."/>
            <person name="Cheng J.-F."/>
            <person name="Hugenholtz P."/>
            <person name="Woyke T."/>
            <person name="Wu D."/>
            <person name="Tindall B."/>
            <person name="Schuetze A."/>
            <person name="Brambilla E."/>
            <person name="Klenk H.-P."/>
            <person name="Eisen J.A."/>
        </authorList>
    </citation>
    <scope>NUCLEOTIDE SEQUENCE [LARGE SCALE GENOMIC DNA]</scope>
    <source>
        <strain evidence="23">DSM 16511 / JCM 12458 / E9I37-1</strain>
    </source>
</reference>
<dbReference type="InterPro" id="IPR029056">
    <property type="entry name" value="Ribokinase-like"/>
</dbReference>
<reference evidence="22 23" key="1">
    <citation type="journal article" date="2011" name="Stand. Genomic Sci.">
        <title>Complete genome sequence of Nitratifractor salsuginis type strain (E9I37-1).</title>
        <authorList>
            <person name="Anderson I."/>
            <person name="Sikorski J."/>
            <person name="Zeytun A."/>
            <person name="Nolan M."/>
            <person name="Lapidus A."/>
            <person name="Lucas S."/>
            <person name="Hammon N."/>
            <person name="Deshpande S."/>
            <person name="Cheng J.F."/>
            <person name="Tapia R."/>
            <person name="Han C."/>
            <person name="Goodwin L."/>
            <person name="Pitluck S."/>
            <person name="Liolios K."/>
            <person name="Pagani I."/>
            <person name="Ivanova N."/>
            <person name="Huntemann M."/>
            <person name="Mavromatis K."/>
            <person name="Ovchinikova G."/>
            <person name="Pati A."/>
            <person name="Chen A."/>
            <person name="Palaniappan K."/>
            <person name="Land M."/>
            <person name="Hauser L."/>
            <person name="Brambilla E.M."/>
            <person name="Ngatchou-Djao O.D."/>
            <person name="Rohde M."/>
            <person name="Tindall B.J."/>
            <person name="Goker M."/>
            <person name="Detter J.C."/>
            <person name="Woyke T."/>
            <person name="Bristow J."/>
            <person name="Eisen J.A."/>
            <person name="Markowitz V."/>
            <person name="Hugenholtz P."/>
            <person name="Klenk H.P."/>
            <person name="Kyrpides N.C."/>
        </authorList>
    </citation>
    <scope>NUCLEOTIDE SEQUENCE [LARGE SCALE GENOMIC DNA]</scope>
    <source>
        <strain evidence="23">DSM 16511 / JCM 12458 / E9I37-1</strain>
    </source>
</reference>
<evidence type="ECO:0000256" key="5">
    <source>
        <dbReference type="ARBA" id="ARBA00022723"/>
    </source>
</evidence>
<dbReference type="EC" id="4.2.1.136" evidence="19"/>
<dbReference type="Gene3D" id="3.40.50.10260">
    <property type="entry name" value="YjeF N-terminal domain"/>
    <property type="match status" value="1"/>
</dbReference>
<dbReference type="GO" id="GO:0052856">
    <property type="term" value="F:NAD(P)HX epimerase activity"/>
    <property type="evidence" value="ECO:0007669"/>
    <property type="project" value="UniProtKB-UniRule"/>
</dbReference>
<dbReference type="GO" id="GO:0046872">
    <property type="term" value="F:metal ion binding"/>
    <property type="evidence" value="ECO:0007669"/>
    <property type="project" value="UniProtKB-UniRule"/>
</dbReference>
<dbReference type="OrthoDB" id="9806925at2"/>
<dbReference type="Pfam" id="PF01256">
    <property type="entry name" value="Carb_kinase"/>
    <property type="match status" value="1"/>
</dbReference>
<comment type="function">
    <text evidence="14 19">Bifunctional enzyme that catalyzes the epimerization of the S- and R-forms of NAD(P)HX and the dehydration of the S-form of NAD(P)HX at the expense of ADP, which is converted to AMP. This allows the repair of both epimers of NAD(P)HX, a damaged form of NAD(P)H that is a result of enzymatic or heat-dependent hydration.</text>
</comment>
<evidence type="ECO:0000313" key="23">
    <source>
        <dbReference type="Proteomes" id="UP000008633"/>
    </source>
</evidence>
<feature type="binding site" evidence="17">
    <location>
        <position position="342"/>
    </location>
    <ligand>
        <name>(6S)-NADPHX</name>
        <dbReference type="ChEBI" id="CHEBI:64076"/>
    </ligand>
</feature>
<comment type="catalytic activity">
    <reaction evidence="15 17 19">
        <text>(6S)-NADHX + ADP = AMP + phosphate + NADH + H(+)</text>
        <dbReference type="Rhea" id="RHEA:32223"/>
        <dbReference type="ChEBI" id="CHEBI:15378"/>
        <dbReference type="ChEBI" id="CHEBI:43474"/>
        <dbReference type="ChEBI" id="CHEBI:57945"/>
        <dbReference type="ChEBI" id="CHEBI:64074"/>
        <dbReference type="ChEBI" id="CHEBI:456215"/>
        <dbReference type="ChEBI" id="CHEBI:456216"/>
        <dbReference type="EC" id="4.2.1.136"/>
    </reaction>
</comment>
<gene>
    <name evidence="18" type="primary">nnrE</name>
    <name evidence="17" type="synonym">nnrD</name>
    <name evidence="22" type="ordered locus">Nitsa_0245</name>
</gene>
<evidence type="ECO:0000256" key="11">
    <source>
        <dbReference type="ARBA" id="ARBA00023235"/>
    </source>
</evidence>
<comment type="similarity">
    <text evidence="4 19">In the C-terminal section; belongs to the NnrD/CARKD family.</text>
</comment>
<dbReference type="PIRSF" id="PIRSF017184">
    <property type="entry name" value="Nnr"/>
    <property type="match status" value="1"/>
</dbReference>
<keyword evidence="8 17" id="KW-0521">NADP</keyword>
<dbReference type="GO" id="GO:0005524">
    <property type="term" value="F:ATP binding"/>
    <property type="evidence" value="ECO:0007669"/>
    <property type="project" value="UniProtKB-UniRule"/>
</dbReference>
<feature type="domain" description="YjeF N-terminal" evidence="21">
    <location>
        <begin position="8"/>
        <end position="202"/>
    </location>
</feature>
<evidence type="ECO:0000256" key="12">
    <source>
        <dbReference type="ARBA" id="ARBA00023239"/>
    </source>
</evidence>
<dbReference type="Gene3D" id="3.40.1190.20">
    <property type="match status" value="1"/>
</dbReference>
<comment type="catalytic activity">
    <reaction evidence="2 18 19">
        <text>(6R)-NADPHX = (6S)-NADPHX</text>
        <dbReference type="Rhea" id="RHEA:32227"/>
        <dbReference type="ChEBI" id="CHEBI:64076"/>
        <dbReference type="ChEBI" id="CHEBI:64077"/>
        <dbReference type="EC" id="5.1.99.6"/>
    </reaction>
</comment>
<comment type="catalytic activity">
    <reaction evidence="1 18 19">
        <text>(6R)-NADHX = (6S)-NADHX</text>
        <dbReference type="Rhea" id="RHEA:32215"/>
        <dbReference type="ChEBI" id="CHEBI:64074"/>
        <dbReference type="ChEBI" id="CHEBI:64075"/>
        <dbReference type="EC" id="5.1.99.6"/>
    </reaction>
</comment>
<comment type="function">
    <text evidence="17">Catalyzes the dehydration of the S-form of NAD(P)HX at the expense of ADP, which is converted to AMP. Together with NAD(P)HX epimerase, which catalyzes the epimerization of the S- and R-forms, the enzyme allows the repair of both epimers of NAD(P)HX, a damaged form of NAD(P)H that is a result of enzymatic or heat-dependent hydration.</text>
</comment>
<evidence type="ECO:0000256" key="8">
    <source>
        <dbReference type="ARBA" id="ARBA00022857"/>
    </source>
</evidence>
<feature type="binding site" evidence="18">
    <location>
        <begin position="117"/>
        <end position="123"/>
    </location>
    <ligand>
        <name>(6S)-NADPHX</name>
        <dbReference type="ChEBI" id="CHEBI:64076"/>
    </ligand>
</feature>
<proteinExistence type="inferred from homology"/>
<dbReference type="AlphaFoldDB" id="E6WZ67"/>
<comment type="similarity">
    <text evidence="3 19">In the N-terminal section; belongs to the NnrE/AIBP family.</text>
</comment>
<comment type="caution">
    <text evidence="17">Lacks conserved residue(s) required for the propagation of feature annotation.</text>
</comment>
<feature type="binding site" evidence="17">
    <location>
        <position position="415"/>
    </location>
    <ligand>
        <name>(6S)-NADPHX</name>
        <dbReference type="ChEBI" id="CHEBI:64076"/>
    </ligand>
</feature>
<keyword evidence="9 18" id="KW-0630">Potassium</keyword>
<evidence type="ECO:0000256" key="13">
    <source>
        <dbReference type="ARBA" id="ARBA00023268"/>
    </source>
</evidence>
<dbReference type="HAMAP" id="MF_01965">
    <property type="entry name" value="NADHX_dehydratase"/>
    <property type="match status" value="1"/>
</dbReference>
<dbReference type="NCBIfam" id="TIGR00197">
    <property type="entry name" value="yjeF_nterm"/>
    <property type="match status" value="1"/>
</dbReference>
<evidence type="ECO:0000256" key="10">
    <source>
        <dbReference type="ARBA" id="ARBA00023027"/>
    </source>
</evidence>
<dbReference type="GO" id="GO:0110051">
    <property type="term" value="P:metabolite repair"/>
    <property type="evidence" value="ECO:0007669"/>
    <property type="project" value="TreeGrafter"/>
</dbReference>
<dbReference type="PANTHER" id="PTHR12592">
    <property type="entry name" value="ATP-DEPENDENT (S)-NAD(P)H-HYDRATE DEHYDRATASE FAMILY MEMBER"/>
    <property type="match status" value="1"/>
</dbReference>
<dbReference type="PROSITE" id="PS51383">
    <property type="entry name" value="YJEF_C_3"/>
    <property type="match status" value="1"/>
</dbReference>
<dbReference type="GO" id="GO:0046496">
    <property type="term" value="P:nicotinamide nucleotide metabolic process"/>
    <property type="evidence" value="ECO:0007669"/>
    <property type="project" value="UniProtKB-UniRule"/>
</dbReference>
<comment type="cofactor">
    <cofactor evidence="17">
        <name>Mg(2+)</name>
        <dbReference type="ChEBI" id="CHEBI:18420"/>
    </cofactor>
</comment>
<keyword evidence="6 17" id="KW-0547">Nucleotide-binding</keyword>
<dbReference type="InterPro" id="IPR017953">
    <property type="entry name" value="Carbohydrate_kinase_pred_CS"/>
</dbReference>
<comment type="function">
    <text evidence="18">Catalyzes the epimerization of the S- and R-forms of NAD(P)HX, a damaged form of NAD(P)H that is a result of enzymatic or heat-dependent hydration. This is a prerequisite for the S-specific NAD(P)H-hydrate dehydratase to allow the repair of both epimers of NAD(P)HX.</text>
</comment>
<feature type="binding site" evidence="17">
    <location>
        <position position="293"/>
    </location>
    <ligand>
        <name>(6S)-NADPHX</name>
        <dbReference type="ChEBI" id="CHEBI:64076"/>
    </ligand>
</feature>
<keyword evidence="10 17" id="KW-0520">NAD</keyword>
<organism evidence="22 23">
    <name type="scientific">Nitratifractor salsuginis (strain DSM 16511 / JCM 12458 / E9I37-1)</name>
    <dbReference type="NCBI Taxonomy" id="749222"/>
    <lineage>
        <taxon>Bacteria</taxon>
        <taxon>Pseudomonadati</taxon>
        <taxon>Campylobacterota</taxon>
        <taxon>Epsilonproteobacteria</taxon>
        <taxon>Campylobacterales</taxon>
        <taxon>Sulfurovaceae</taxon>
        <taxon>Nitratifractor</taxon>
    </lineage>
</organism>
<feature type="binding site" evidence="17">
    <location>
        <position position="244"/>
    </location>
    <ligand>
        <name>(6S)-NADPHX</name>
        <dbReference type="ChEBI" id="CHEBI:64076"/>
    </ligand>
</feature>
<feature type="binding site" evidence="18">
    <location>
        <begin position="56"/>
        <end position="60"/>
    </location>
    <ligand>
        <name>(6S)-NADPHX</name>
        <dbReference type="ChEBI" id="CHEBI:64076"/>
    </ligand>
</feature>
<dbReference type="PROSITE" id="PS51385">
    <property type="entry name" value="YJEF_N"/>
    <property type="match status" value="1"/>
</dbReference>
<comment type="cofactor">
    <cofactor evidence="18 19">
        <name>K(+)</name>
        <dbReference type="ChEBI" id="CHEBI:29103"/>
    </cofactor>
    <text evidence="18 19">Binds 1 potassium ion per subunit.</text>
</comment>
<evidence type="ECO:0000256" key="15">
    <source>
        <dbReference type="ARBA" id="ARBA00048238"/>
    </source>
</evidence>